<evidence type="ECO:0000259" key="3">
    <source>
        <dbReference type="PROSITE" id="PS50089"/>
    </source>
</evidence>
<evidence type="ECO:0000256" key="1">
    <source>
        <dbReference type="PROSITE-ProRule" id="PRU00175"/>
    </source>
</evidence>
<comment type="caution">
    <text evidence="4">The sequence shown here is derived from an EMBL/GenBank/DDBJ whole genome shotgun (WGS) entry which is preliminary data.</text>
</comment>
<evidence type="ECO:0000256" key="2">
    <source>
        <dbReference type="SAM" id="MobiDB-lite"/>
    </source>
</evidence>
<dbReference type="Pfam" id="PF13639">
    <property type="entry name" value="zf-RING_2"/>
    <property type="match status" value="1"/>
</dbReference>
<reference evidence="4 5" key="1">
    <citation type="submission" date="2021-09" db="EMBL/GenBank/DDBJ databases">
        <title>Genomic insights and catalytic innovation underlie evolution of tropane alkaloids biosynthesis.</title>
        <authorList>
            <person name="Wang Y.-J."/>
            <person name="Tian T."/>
            <person name="Huang J.-P."/>
            <person name="Huang S.-X."/>
        </authorList>
    </citation>
    <scope>NUCLEOTIDE SEQUENCE [LARGE SCALE GENOMIC DNA]</scope>
    <source>
        <strain evidence="4">KIB-2018</strain>
        <tissue evidence="4">Leaf</tissue>
    </source>
</reference>
<keyword evidence="1" id="KW-0863">Zinc-finger</keyword>
<feature type="region of interest" description="Disordered" evidence="2">
    <location>
        <begin position="1"/>
        <end position="27"/>
    </location>
</feature>
<dbReference type="Proteomes" id="UP001159364">
    <property type="component" value="Linkage Group LG06"/>
</dbReference>
<dbReference type="PANTHER" id="PTHR47530:SF4">
    <property type="entry name" value="E3 UBIQUITIN LIGASE BIG BROTHER-RELATED"/>
    <property type="match status" value="1"/>
</dbReference>
<dbReference type="PANTHER" id="PTHR47530">
    <property type="entry name" value="E3 UBIQUITIN LIGASE BIG BROTHER-RELATED"/>
    <property type="match status" value="1"/>
</dbReference>
<protein>
    <recommendedName>
        <fullName evidence="3">RING-type domain-containing protein</fullName>
    </recommendedName>
</protein>
<dbReference type="SUPFAM" id="SSF57850">
    <property type="entry name" value="RING/U-box"/>
    <property type="match status" value="1"/>
</dbReference>
<evidence type="ECO:0000313" key="4">
    <source>
        <dbReference type="EMBL" id="KAJ8762792.1"/>
    </source>
</evidence>
<gene>
    <name evidence="4" type="ORF">K2173_022921</name>
</gene>
<feature type="domain" description="RING-type" evidence="3">
    <location>
        <begin position="156"/>
        <end position="197"/>
    </location>
</feature>
<feature type="region of interest" description="Disordered" evidence="2">
    <location>
        <begin position="47"/>
        <end position="71"/>
    </location>
</feature>
<dbReference type="EMBL" id="JAIWQS010000006">
    <property type="protein sequence ID" value="KAJ8762792.1"/>
    <property type="molecule type" value="Genomic_DNA"/>
</dbReference>
<dbReference type="InterPro" id="IPR013083">
    <property type="entry name" value="Znf_RING/FYVE/PHD"/>
</dbReference>
<keyword evidence="1" id="KW-0862">Zinc</keyword>
<feature type="compositionally biased region" description="Basic and acidic residues" evidence="2">
    <location>
        <begin position="1"/>
        <end position="19"/>
    </location>
</feature>
<dbReference type="GO" id="GO:0008270">
    <property type="term" value="F:zinc ion binding"/>
    <property type="evidence" value="ECO:0007669"/>
    <property type="project" value="UniProtKB-KW"/>
</dbReference>
<sequence>MDNEERKQNMDDREREKQATRRAPFPLLDQVHSDFAMAMAMQEQERVFTSLPSIESEIEEDGETETSSQNYDNDYEFFEGLEFEGDVEYTESQDSSSDQDMEEDEVDPDELSYEELVALGEFVGEEKRGLSLTQISKCLLACKYQCTGSKTGTDRCVICQVEYEEGEPLANLPCDHPYHFECISNWLQIKKLCPICNNEVTAPKIAS</sequence>
<accession>A0AAV8T7M9</accession>
<dbReference type="InterPro" id="IPR001841">
    <property type="entry name" value="Znf_RING"/>
</dbReference>
<dbReference type="AlphaFoldDB" id="A0AAV8T7M9"/>
<name>A0AAV8T7M9_9ROSI</name>
<proteinExistence type="predicted"/>
<keyword evidence="1" id="KW-0479">Metal-binding</keyword>
<dbReference type="PROSITE" id="PS50089">
    <property type="entry name" value="ZF_RING_2"/>
    <property type="match status" value="1"/>
</dbReference>
<dbReference type="Gene3D" id="3.30.40.10">
    <property type="entry name" value="Zinc/RING finger domain, C3HC4 (zinc finger)"/>
    <property type="match status" value="1"/>
</dbReference>
<evidence type="ECO:0000313" key="5">
    <source>
        <dbReference type="Proteomes" id="UP001159364"/>
    </source>
</evidence>
<organism evidence="4 5">
    <name type="scientific">Erythroxylum novogranatense</name>
    <dbReference type="NCBI Taxonomy" id="1862640"/>
    <lineage>
        <taxon>Eukaryota</taxon>
        <taxon>Viridiplantae</taxon>
        <taxon>Streptophyta</taxon>
        <taxon>Embryophyta</taxon>
        <taxon>Tracheophyta</taxon>
        <taxon>Spermatophyta</taxon>
        <taxon>Magnoliopsida</taxon>
        <taxon>eudicotyledons</taxon>
        <taxon>Gunneridae</taxon>
        <taxon>Pentapetalae</taxon>
        <taxon>rosids</taxon>
        <taxon>fabids</taxon>
        <taxon>Malpighiales</taxon>
        <taxon>Erythroxylaceae</taxon>
        <taxon>Erythroxylum</taxon>
    </lineage>
</organism>
<feature type="region of interest" description="Disordered" evidence="2">
    <location>
        <begin position="87"/>
        <end position="109"/>
    </location>
</feature>
<dbReference type="SMART" id="SM00184">
    <property type="entry name" value="RING"/>
    <property type="match status" value="1"/>
</dbReference>
<keyword evidence="5" id="KW-1185">Reference proteome</keyword>
<dbReference type="InterPro" id="IPR043312">
    <property type="entry name" value="AtBBR-like"/>
</dbReference>